<protein>
    <recommendedName>
        <fullName evidence="5">LysR substrate-binding domain-containing protein</fullName>
    </recommendedName>
</protein>
<gene>
    <name evidence="6" type="ORF">GCM10025780_00670</name>
</gene>
<dbReference type="SUPFAM" id="SSF53850">
    <property type="entry name" value="Periplasmic binding protein-like II"/>
    <property type="match status" value="1"/>
</dbReference>
<name>A0ABP8VGM7_9MICO</name>
<dbReference type="Pfam" id="PF03466">
    <property type="entry name" value="LysR_substrate"/>
    <property type="match status" value="1"/>
</dbReference>
<evidence type="ECO:0000256" key="4">
    <source>
        <dbReference type="ARBA" id="ARBA00023163"/>
    </source>
</evidence>
<feature type="domain" description="LysR substrate-binding" evidence="5">
    <location>
        <begin position="3"/>
        <end position="194"/>
    </location>
</feature>
<sequence>MVAVGFLRSLGPTVAGELIASFLGTVDGTLITHVEGSSVELLDGLDEGRVDVAITAPKAPDRFGWLPVGTQSFVLVVPKGHDAAQAKTVDLADVRDESFLVLDRRFDARQRADALCAAAGFTPRVVLEADNLTTVRGYVAAGLGIAILPADATLSPRTVSVRLADANATRAVGLAWSKEHTSPTAAALIEFTKELTRKYPGWADVLE</sequence>
<evidence type="ECO:0000313" key="6">
    <source>
        <dbReference type="EMBL" id="GAA4663857.1"/>
    </source>
</evidence>
<dbReference type="InterPro" id="IPR005119">
    <property type="entry name" value="LysR_subst-bd"/>
</dbReference>
<evidence type="ECO:0000259" key="5">
    <source>
        <dbReference type="Pfam" id="PF03466"/>
    </source>
</evidence>
<comment type="caution">
    <text evidence="6">The sequence shown here is derived from an EMBL/GenBank/DDBJ whole genome shotgun (WGS) entry which is preliminary data.</text>
</comment>
<dbReference type="Gene3D" id="3.40.190.290">
    <property type="match status" value="1"/>
</dbReference>
<accession>A0ABP8VGM7</accession>
<dbReference type="PANTHER" id="PTHR30346">
    <property type="entry name" value="TRANSCRIPTIONAL DUAL REGULATOR HCAR-RELATED"/>
    <property type="match status" value="1"/>
</dbReference>
<evidence type="ECO:0000313" key="7">
    <source>
        <dbReference type="Proteomes" id="UP001501295"/>
    </source>
</evidence>
<comment type="similarity">
    <text evidence="1">Belongs to the LysR transcriptional regulatory family.</text>
</comment>
<evidence type="ECO:0000256" key="2">
    <source>
        <dbReference type="ARBA" id="ARBA00023015"/>
    </source>
</evidence>
<dbReference type="EMBL" id="BAABLM010000001">
    <property type="protein sequence ID" value="GAA4663857.1"/>
    <property type="molecule type" value="Genomic_DNA"/>
</dbReference>
<keyword evidence="4" id="KW-0804">Transcription</keyword>
<dbReference type="PANTHER" id="PTHR30346:SF28">
    <property type="entry name" value="HTH-TYPE TRANSCRIPTIONAL REGULATOR CYNR"/>
    <property type="match status" value="1"/>
</dbReference>
<evidence type="ECO:0000256" key="3">
    <source>
        <dbReference type="ARBA" id="ARBA00023125"/>
    </source>
</evidence>
<keyword evidence="7" id="KW-1185">Reference proteome</keyword>
<proteinExistence type="inferred from homology"/>
<keyword evidence="3" id="KW-0238">DNA-binding</keyword>
<dbReference type="Proteomes" id="UP001501295">
    <property type="component" value="Unassembled WGS sequence"/>
</dbReference>
<evidence type="ECO:0000256" key="1">
    <source>
        <dbReference type="ARBA" id="ARBA00009437"/>
    </source>
</evidence>
<reference evidence="7" key="1">
    <citation type="journal article" date="2019" name="Int. J. Syst. Evol. Microbiol.">
        <title>The Global Catalogue of Microorganisms (GCM) 10K type strain sequencing project: providing services to taxonomists for standard genome sequencing and annotation.</title>
        <authorList>
            <consortium name="The Broad Institute Genomics Platform"/>
            <consortium name="The Broad Institute Genome Sequencing Center for Infectious Disease"/>
            <person name="Wu L."/>
            <person name="Ma J."/>
        </authorList>
    </citation>
    <scope>NUCLEOTIDE SEQUENCE [LARGE SCALE GENOMIC DNA]</scope>
    <source>
        <strain evidence="7">JCM 18956</strain>
    </source>
</reference>
<keyword evidence="2" id="KW-0805">Transcription regulation</keyword>
<organism evidence="6 7">
    <name type="scientific">Frondihabitans cladoniiphilus</name>
    <dbReference type="NCBI Taxonomy" id="715785"/>
    <lineage>
        <taxon>Bacteria</taxon>
        <taxon>Bacillati</taxon>
        <taxon>Actinomycetota</taxon>
        <taxon>Actinomycetes</taxon>
        <taxon>Micrococcales</taxon>
        <taxon>Microbacteriaceae</taxon>
        <taxon>Frondihabitans</taxon>
    </lineage>
</organism>